<dbReference type="GO" id="GO:0005886">
    <property type="term" value="C:plasma membrane"/>
    <property type="evidence" value="ECO:0007669"/>
    <property type="project" value="UniProtKB-SubCell"/>
</dbReference>
<dbReference type="PANTHER" id="PTHR43005:SF1">
    <property type="entry name" value="SPERMIDINE_PUTRESCINE TRANSPORT SYSTEM PERMEASE PROTEIN"/>
    <property type="match status" value="1"/>
</dbReference>
<evidence type="ECO:0000313" key="10">
    <source>
        <dbReference type="Proteomes" id="UP000229681"/>
    </source>
</evidence>
<dbReference type="InterPro" id="IPR000515">
    <property type="entry name" value="MetI-like"/>
</dbReference>
<evidence type="ECO:0000256" key="1">
    <source>
        <dbReference type="ARBA" id="ARBA00004651"/>
    </source>
</evidence>
<feature type="transmembrane region" description="Helical" evidence="7">
    <location>
        <begin position="109"/>
        <end position="135"/>
    </location>
</feature>
<feature type="domain" description="ABC transmembrane type-1" evidence="8">
    <location>
        <begin position="110"/>
        <end position="325"/>
    </location>
</feature>
<dbReference type="SUPFAM" id="SSF161098">
    <property type="entry name" value="MetI-like"/>
    <property type="match status" value="1"/>
</dbReference>
<keyword evidence="5 7" id="KW-1133">Transmembrane helix</keyword>
<evidence type="ECO:0000313" key="9">
    <source>
        <dbReference type="EMBL" id="PJF35306.1"/>
    </source>
</evidence>
<keyword evidence="3" id="KW-1003">Cell membrane</keyword>
<feature type="transmembrane region" description="Helical" evidence="7">
    <location>
        <begin position="250"/>
        <end position="266"/>
    </location>
</feature>
<evidence type="ECO:0000256" key="5">
    <source>
        <dbReference type="ARBA" id="ARBA00022989"/>
    </source>
</evidence>
<keyword evidence="2 7" id="KW-0813">Transport</keyword>
<keyword evidence="4 7" id="KW-0812">Transmembrane</keyword>
<evidence type="ECO:0000256" key="4">
    <source>
        <dbReference type="ARBA" id="ARBA00022692"/>
    </source>
</evidence>
<evidence type="ECO:0000256" key="6">
    <source>
        <dbReference type="ARBA" id="ARBA00023136"/>
    </source>
</evidence>
<feature type="transmembrane region" description="Helical" evidence="7">
    <location>
        <begin position="147"/>
        <end position="167"/>
    </location>
</feature>
<accession>A0A2M8PCM9</accession>
<dbReference type="PANTHER" id="PTHR43005">
    <property type="entry name" value="BLR7065 PROTEIN"/>
    <property type="match status" value="1"/>
</dbReference>
<dbReference type="Pfam" id="PF00528">
    <property type="entry name" value="BPD_transp_1"/>
    <property type="match status" value="1"/>
</dbReference>
<dbReference type="Gene3D" id="1.10.3720.10">
    <property type="entry name" value="MetI-like"/>
    <property type="match status" value="1"/>
</dbReference>
<name>A0A2M8PCM9_9CHLR</name>
<dbReference type="EMBL" id="PGTM01000175">
    <property type="protein sequence ID" value="PJF35306.1"/>
    <property type="molecule type" value="Genomic_DNA"/>
</dbReference>
<dbReference type="AlphaFoldDB" id="A0A2M8PCM9"/>
<evidence type="ECO:0000256" key="2">
    <source>
        <dbReference type="ARBA" id="ARBA00022448"/>
    </source>
</evidence>
<feature type="transmembrane region" description="Helical" evidence="7">
    <location>
        <begin position="198"/>
        <end position="223"/>
    </location>
</feature>
<organism evidence="9 10">
    <name type="scientific">Candidatus Thermofonsia Clade 1 bacterium</name>
    <dbReference type="NCBI Taxonomy" id="2364210"/>
    <lineage>
        <taxon>Bacteria</taxon>
        <taxon>Bacillati</taxon>
        <taxon>Chloroflexota</taxon>
        <taxon>Candidatus Thermofontia</taxon>
        <taxon>Candidatus Thermofonsia Clade 1</taxon>
    </lineage>
</organism>
<comment type="similarity">
    <text evidence="7">Belongs to the binding-protein-dependent transport system permease family.</text>
</comment>
<comment type="caution">
    <text evidence="9">The sequence shown here is derived from an EMBL/GenBank/DDBJ whole genome shotgun (WGS) entry which is preliminary data.</text>
</comment>
<proteinExistence type="inferred from homology"/>
<dbReference type="InterPro" id="IPR035906">
    <property type="entry name" value="MetI-like_sf"/>
</dbReference>
<dbReference type="PROSITE" id="PS50928">
    <property type="entry name" value="ABC_TM1"/>
    <property type="match status" value="1"/>
</dbReference>
<feature type="transmembrane region" description="Helical" evidence="7">
    <location>
        <begin position="48"/>
        <end position="72"/>
    </location>
</feature>
<gene>
    <name evidence="9" type="ORF">CUN49_11225</name>
</gene>
<feature type="transmembrane region" description="Helical" evidence="7">
    <location>
        <begin position="304"/>
        <end position="325"/>
    </location>
</feature>
<evidence type="ECO:0000259" key="8">
    <source>
        <dbReference type="PROSITE" id="PS50928"/>
    </source>
</evidence>
<dbReference type="SUPFAM" id="SSF160964">
    <property type="entry name" value="MalF N-terminal region-like"/>
    <property type="match status" value="1"/>
</dbReference>
<comment type="subcellular location">
    <subcellularLocation>
        <location evidence="1 7">Cell membrane</location>
        <topology evidence="1 7">Multi-pass membrane protein</topology>
    </subcellularLocation>
</comment>
<sequence>MQRALSKSTLSIFARNGMARPSIALTPLSAQAEVTTKRRRSFFSANNPWLWVAPAVIILALYSIFPLIFNILVSFQNFRASTKAWEWVGFRNYEWMLFGNPLVGNFGNAIVVTAVYTIIALFAQLALGLFIALLLDARPWFSGLMQTFMILPMVTAPVIAGLIFRLLQHSEFGVISWLLYGIGALTKEEPLLGGTGQYALIALLMVEIWQWTPFFVLIILAGLKGLPHEIIEASQVDGANWFQRLTRIKIPMLFGVITVGVLFRLIELYKTFDYVMVLTSGGPGDRTTTLSFYQYTVTFQNIRWGYGAAIGVFIMVVGWLSAFAYTKIFRVKW</sequence>
<evidence type="ECO:0000256" key="7">
    <source>
        <dbReference type="RuleBase" id="RU363032"/>
    </source>
</evidence>
<dbReference type="CDD" id="cd06261">
    <property type="entry name" value="TM_PBP2"/>
    <property type="match status" value="1"/>
</dbReference>
<protein>
    <submittedName>
        <fullName evidence="9">Sugar ABC transporter permease</fullName>
    </submittedName>
</protein>
<dbReference type="GO" id="GO:0055085">
    <property type="term" value="P:transmembrane transport"/>
    <property type="evidence" value="ECO:0007669"/>
    <property type="project" value="InterPro"/>
</dbReference>
<dbReference type="Proteomes" id="UP000229681">
    <property type="component" value="Unassembled WGS sequence"/>
</dbReference>
<reference evidence="9 10" key="1">
    <citation type="submission" date="2017-11" db="EMBL/GenBank/DDBJ databases">
        <title>Evolution of Phototrophy in the Chloroflexi Phylum Driven by Horizontal Gene Transfer.</title>
        <authorList>
            <person name="Ward L.M."/>
            <person name="Hemp J."/>
            <person name="Shih P.M."/>
            <person name="Mcglynn S.E."/>
            <person name="Fischer W."/>
        </authorList>
    </citation>
    <scope>NUCLEOTIDE SEQUENCE [LARGE SCALE GENOMIC DNA]</scope>
    <source>
        <strain evidence="9">JP3_13</strain>
    </source>
</reference>
<evidence type="ECO:0000256" key="3">
    <source>
        <dbReference type="ARBA" id="ARBA00022475"/>
    </source>
</evidence>
<keyword evidence="6 7" id="KW-0472">Membrane</keyword>